<proteinExistence type="predicted"/>
<keyword evidence="1" id="KW-0175">Coiled coil</keyword>
<feature type="coiled-coil region" evidence="1">
    <location>
        <begin position="71"/>
        <end position="105"/>
    </location>
</feature>
<evidence type="ECO:0000313" key="3">
    <source>
        <dbReference type="EMBL" id="MDT3426086.1"/>
    </source>
</evidence>
<protein>
    <recommendedName>
        <fullName evidence="5">Phage abortive infection protein</fullName>
    </recommendedName>
</protein>
<keyword evidence="2" id="KW-1133">Transmembrane helix</keyword>
<dbReference type="RefSeq" id="WP_156940299.1">
    <property type="nucleotide sequence ID" value="NZ_JAUSUY010000005.1"/>
</dbReference>
<feature type="transmembrane region" description="Helical" evidence="2">
    <location>
        <begin position="47"/>
        <end position="69"/>
    </location>
</feature>
<gene>
    <name evidence="3" type="ORF">J2Z22_001606</name>
</gene>
<comment type="caution">
    <text evidence="3">The sequence shown here is derived from an EMBL/GenBank/DDBJ whole genome shotgun (WGS) entry which is preliminary data.</text>
</comment>
<evidence type="ECO:0008006" key="5">
    <source>
        <dbReference type="Google" id="ProtNLM"/>
    </source>
</evidence>
<reference evidence="3 4" key="1">
    <citation type="submission" date="2023-07" db="EMBL/GenBank/DDBJ databases">
        <title>Genomic Encyclopedia of Type Strains, Phase IV (KMG-IV): sequencing the most valuable type-strain genomes for metagenomic binning, comparative biology and taxonomic classification.</title>
        <authorList>
            <person name="Goeker M."/>
        </authorList>
    </citation>
    <scope>NUCLEOTIDE SEQUENCE [LARGE SCALE GENOMIC DNA]</scope>
    <source>
        <strain evidence="3 4">T98</strain>
    </source>
</reference>
<name>A0ABU3H5I9_9BACL</name>
<evidence type="ECO:0000256" key="1">
    <source>
        <dbReference type="SAM" id="Coils"/>
    </source>
</evidence>
<evidence type="ECO:0000313" key="4">
    <source>
        <dbReference type="Proteomes" id="UP001248709"/>
    </source>
</evidence>
<dbReference type="EMBL" id="JAUSUY010000005">
    <property type="protein sequence ID" value="MDT3426086.1"/>
    <property type="molecule type" value="Genomic_DNA"/>
</dbReference>
<feature type="transmembrane region" description="Helical" evidence="2">
    <location>
        <begin position="16"/>
        <end position="35"/>
    </location>
</feature>
<keyword evidence="4" id="KW-1185">Reference proteome</keyword>
<organism evidence="3 4">
    <name type="scientific">Paenibacillus forsythiae</name>
    <dbReference type="NCBI Taxonomy" id="365616"/>
    <lineage>
        <taxon>Bacteria</taxon>
        <taxon>Bacillati</taxon>
        <taxon>Bacillota</taxon>
        <taxon>Bacilli</taxon>
        <taxon>Bacillales</taxon>
        <taxon>Paenibacillaceae</taxon>
        <taxon>Paenibacillus</taxon>
    </lineage>
</organism>
<keyword evidence="2" id="KW-0812">Transmembrane</keyword>
<dbReference type="Proteomes" id="UP001248709">
    <property type="component" value="Unassembled WGS sequence"/>
</dbReference>
<evidence type="ECO:0000256" key="2">
    <source>
        <dbReference type="SAM" id="Phobius"/>
    </source>
</evidence>
<accession>A0ABU3H5I9</accession>
<sequence>MMVKEQTKETWSLSKIIWFVVILWVLLGTVAYFLSDNWVNRGTFGDMFGSINALVSALAFAGLLYTIHLQREDLSIQRKSFDNQLKELQHQVENTKKQLEITKYQSYQETLKYLFEVKAKAIENIKYYKWDEEIRQLKVERSGNDFLDLFNRLEESEIGKFDREKYNLPRYFQIYKNILQFIIEADVSHEQRKNLQDILNIEISDSEVCLLYVLNSNDQHMMMLMASNGLHDRYKTILETSK</sequence>
<keyword evidence="2" id="KW-0472">Membrane</keyword>